<evidence type="ECO:0000256" key="4">
    <source>
        <dbReference type="SAM" id="MobiDB-lite"/>
    </source>
</evidence>
<feature type="compositionally biased region" description="Polar residues" evidence="4">
    <location>
        <begin position="195"/>
        <end position="206"/>
    </location>
</feature>
<feature type="domain" description="BZIP" evidence="5">
    <location>
        <begin position="80"/>
        <end position="138"/>
    </location>
</feature>
<dbReference type="InterPro" id="IPR050936">
    <property type="entry name" value="AP-1-like"/>
</dbReference>
<evidence type="ECO:0000259" key="5">
    <source>
        <dbReference type="PROSITE" id="PS50217"/>
    </source>
</evidence>
<dbReference type="Proteomes" id="UP000284375">
    <property type="component" value="Unassembled WGS sequence"/>
</dbReference>
<dbReference type="Gene3D" id="1.20.5.170">
    <property type="match status" value="1"/>
</dbReference>
<dbReference type="PROSITE" id="PS50217">
    <property type="entry name" value="BZIP"/>
    <property type="match status" value="1"/>
</dbReference>
<accession>A0A423W3P6</accession>
<keyword evidence="3" id="KW-0175">Coiled coil</keyword>
<name>A0A423W3P6_CYTCH</name>
<dbReference type="InterPro" id="IPR004827">
    <property type="entry name" value="bZIP"/>
</dbReference>
<feature type="region of interest" description="Disordered" evidence="4">
    <location>
        <begin position="181"/>
        <end position="235"/>
    </location>
</feature>
<dbReference type="SUPFAM" id="SSF57959">
    <property type="entry name" value="Leucine zipper domain"/>
    <property type="match status" value="1"/>
</dbReference>
<protein>
    <recommendedName>
        <fullName evidence="5">BZIP domain-containing protein</fullName>
    </recommendedName>
</protein>
<reference evidence="6 7" key="1">
    <citation type="submission" date="2015-09" db="EMBL/GenBank/DDBJ databases">
        <title>Host preference determinants of Valsa canker pathogens revealed by comparative genomics.</title>
        <authorList>
            <person name="Yin Z."/>
            <person name="Huang L."/>
        </authorList>
    </citation>
    <scope>NUCLEOTIDE SEQUENCE [LARGE SCALE GENOMIC DNA]</scope>
    <source>
        <strain evidence="6 7">YSFL</strain>
    </source>
</reference>
<dbReference type="AlphaFoldDB" id="A0A423W3P6"/>
<feature type="region of interest" description="Disordered" evidence="4">
    <location>
        <begin position="1"/>
        <end position="24"/>
    </location>
</feature>
<keyword evidence="2" id="KW-0539">Nucleus</keyword>
<evidence type="ECO:0000313" key="6">
    <source>
        <dbReference type="EMBL" id="ROV97935.1"/>
    </source>
</evidence>
<keyword evidence="7" id="KW-1185">Reference proteome</keyword>
<gene>
    <name evidence="6" type="ORF">VSDG_04937</name>
</gene>
<evidence type="ECO:0000256" key="1">
    <source>
        <dbReference type="ARBA" id="ARBA00004123"/>
    </source>
</evidence>
<evidence type="ECO:0000313" key="7">
    <source>
        <dbReference type="Proteomes" id="UP000284375"/>
    </source>
</evidence>
<evidence type="ECO:0000256" key="2">
    <source>
        <dbReference type="ARBA" id="ARBA00023242"/>
    </source>
</evidence>
<dbReference type="InterPro" id="IPR046347">
    <property type="entry name" value="bZIP_sf"/>
</dbReference>
<feature type="coiled-coil region" evidence="3">
    <location>
        <begin position="100"/>
        <end position="134"/>
    </location>
</feature>
<feature type="region of interest" description="Disordered" evidence="4">
    <location>
        <begin position="57"/>
        <end position="93"/>
    </location>
</feature>
<comment type="subcellular location">
    <subcellularLocation>
        <location evidence="1">Nucleus</location>
    </subcellularLocation>
</comment>
<feature type="region of interest" description="Disordered" evidence="4">
    <location>
        <begin position="271"/>
        <end position="319"/>
    </location>
</feature>
<dbReference type="GO" id="GO:0001228">
    <property type="term" value="F:DNA-binding transcription activator activity, RNA polymerase II-specific"/>
    <property type="evidence" value="ECO:0007669"/>
    <property type="project" value="TreeGrafter"/>
</dbReference>
<sequence>MASSYMSPPNIKNEYGGVGTGIAYGAKVSPSTQVPLSHDQHNKPLGLDIVSNLAEKRFTRDGQPTKRRGPKPDSKPALTRRQELNRQAQRTHRERKEFYIKALEDEVLRLKEIYSNVSQDKERLAEENRSLKAMLQQNGLSISGSTNMMNDNMSNPSIGPYIGSASSASVNGSGSYGLVSTSTQNTSYTPPPGSAMSTTTAMQGTSPPDGISPNQHAAGPRQHSPTAFSKWPQRKPGIDYDQAGIDFVLALERPCMDHLPWLLERANASGEQEPCGHSLMASCPPEPLTGLKPDNLSGPERGNKTTQPSNDGHPQKACSIGTSPPIVSRNFSRNGAPANVANACMRGACPMPNFTSSANGVGNSAAPPRTRELSKADLATLLDLSQKLNLDGEITPVMAWGMVLGHPRLGELNERDFVKLTEELRSKVRCYGFGAVMEEFEIRDALEAILSTKPELLGTGTG</sequence>
<proteinExistence type="predicted"/>
<dbReference type="PANTHER" id="PTHR40621">
    <property type="entry name" value="TRANSCRIPTION FACTOR KAPC-RELATED"/>
    <property type="match status" value="1"/>
</dbReference>
<comment type="caution">
    <text evidence="6">The sequence shown here is derived from an EMBL/GenBank/DDBJ whole genome shotgun (WGS) entry which is preliminary data.</text>
</comment>
<evidence type="ECO:0000256" key="3">
    <source>
        <dbReference type="SAM" id="Coils"/>
    </source>
</evidence>
<dbReference type="Gene3D" id="1.10.238.100">
    <property type="entry name" value="YAP1 redox domain. Chain B"/>
    <property type="match status" value="1"/>
</dbReference>
<dbReference type="CDD" id="cd14688">
    <property type="entry name" value="bZIP_YAP"/>
    <property type="match status" value="1"/>
</dbReference>
<organism evidence="6 7">
    <name type="scientific">Cytospora chrysosperma</name>
    <name type="common">Cytospora canker fungus</name>
    <name type="synonym">Sphaeria chrysosperma</name>
    <dbReference type="NCBI Taxonomy" id="252740"/>
    <lineage>
        <taxon>Eukaryota</taxon>
        <taxon>Fungi</taxon>
        <taxon>Dikarya</taxon>
        <taxon>Ascomycota</taxon>
        <taxon>Pezizomycotina</taxon>
        <taxon>Sordariomycetes</taxon>
        <taxon>Sordariomycetidae</taxon>
        <taxon>Diaporthales</taxon>
        <taxon>Cytosporaceae</taxon>
        <taxon>Cytospora</taxon>
    </lineage>
</organism>
<dbReference type="GO" id="GO:0000976">
    <property type="term" value="F:transcription cis-regulatory region binding"/>
    <property type="evidence" value="ECO:0007669"/>
    <property type="project" value="InterPro"/>
</dbReference>
<dbReference type="EMBL" id="LJZO01000015">
    <property type="protein sequence ID" value="ROV97935.1"/>
    <property type="molecule type" value="Genomic_DNA"/>
</dbReference>
<dbReference type="GO" id="GO:0090575">
    <property type="term" value="C:RNA polymerase II transcription regulator complex"/>
    <property type="evidence" value="ECO:0007669"/>
    <property type="project" value="TreeGrafter"/>
</dbReference>
<feature type="compositionally biased region" description="Basic and acidic residues" evidence="4">
    <location>
        <begin position="57"/>
        <end position="84"/>
    </location>
</feature>
<dbReference type="OrthoDB" id="2590011at2759"/>
<dbReference type="PANTHER" id="PTHR40621:SF6">
    <property type="entry name" value="AP-1-LIKE TRANSCRIPTION FACTOR YAP1-RELATED"/>
    <property type="match status" value="1"/>
</dbReference>